<dbReference type="AlphaFoldDB" id="A0A168JBG0"/>
<name>A0A168JBG0_CORDF</name>
<organism evidence="1 2">
    <name type="scientific">Akanthomyces lecanii RCEF 1005</name>
    <dbReference type="NCBI Taxonomy" id="1081108"/>
    <lineage>
        <taxon>Eukaryota</taxon>
        <taxon>Fungi</taxon>
        <taxon>Dikarya</taxon>
        <taxon>Ascomycota</taxon>
        <taxon>Pezizomycotina</taxon>
        <taxon>Sordariomycetes</taxon>
        <taxon>Hypocreomycetidae</taxon>
        <taxon>Hypocreales</taxon>
        <taxon>Cordycipitaceae</taxon>
        <taxon>Akanthomyces</taxon>
        <taxon>Cordyceps confragosa</taxon>
    </lineage>
</organism>
<comment type="caution">
    <text evidence="1">The sequence shown here is derived from an EMBL/GenBank/DDBJ whole genome shotgun (WGS) entry which is preliminary data.</text>
</comment>
<evidence type="ECO:0000313" key="2">
    <source>
        <dbReference type="Proteomes" id="UP000076881"/>
    </source>
</evidence>
<keyword evidence="2" id="KW-1185">Reference proteome</keyword>
<gene>
    <name evidence="1" type="ORF">LEL_03709</name>
</gene>
<dbReference type="Proteomes" id="UP000076881">
    <property type="component" value="Unassembled WGS sequence"/>
</dbReference>
<dbReference type="EMBL" id="AZHF01000002">
    <property type="protein sequence ID" value="OAA80223.1"/>
    <property type="molecule type" value="Genomic_DNA"/>
</dbReference>
<dbReference type="OrthoDB" id="2364174at2759"/>
<sequence>MSRLPPAEKLPLAIRKDIRDSWESKKEEYEKELSEILGQTWTVDIDPKNIYPYGADGSWAKESTGAMIAEYVRCAVNGLRRYIDKHGDDGKQEINQVASAHTLVMDIDVDNKISYCGAGITSSGQLAILWQEGNLASNIDDVFNEKKITTALNDVPSEGMGYETRLDIKKNYEADIGEVKTQINTILKKDYTLEPGFEAAYAKLSGTKANFKENLGSFVYYYYNALAKALVRHKFDADDMLQEGFNEAVESGKIAFRIVDASQMKQSSSEVVIEDGVLYIQTSPDSYGSNIDNVADKLVDQL</sequence>
<evidence type="ECO:0000313" key="1">
    <source>
        <dbReference type="EMBL" id="OAA80223.1"/>
    </source>
</evidence>
<reference evidence="1 2" key="1">
    <citation type="journal article" date="2016" name="Genome Biol. Evol.">
        <title>Divergent and convergent evolution of fungal pathogenicity.</title>
        <authorList>
            <person name="Shang Y."/>
            <person name="Xiao G."/>
            <person name="Zheng P."/>
            <person name="Cen K."/>
            <person name="Zhan S."/>
            <person name="Wang C."/>
        </authorList>
    </citation>
    <scope>NUCLEOTIDE SEQUENCE [LARGE SCALE GENOMIC DNA]</scope>
    <source>
        <strain evidence="1 2">RCEF 1005</strain>
    </source>
</reference>
<proteinExistence type="predicted"/>
<accession>A0A168JBG0</accession>
<protein>
    <submittedName>
        <fullName evidence="1">Uncharacterized protein</fullName>
    </submittedName>
</protein>